<dbReference type="Pfam" id="PF01596">
    <property type="entry name" value="Methyltransf_3"/>
    <property type="match status" value="1"/>
</dbReference>
<keyword evidence="2" id="KW-0808">Transferase</keyword>
<keyword evidence="3" id="KW-0949">S-adenosyl-L-methionine</keyword>
<feature type="repeat" description="PPR" evidence="6">
    <location>
        <begin position="68"/>
        <end position="102"/>
    </location>
</feature>
<dbReference type="GO" id="GO:0032259">
    <property type="term" value="P:methylation"/>
    <property type="evidence" value="ECO:0007669"/>
    <property type="project" value="UniProtKB-KW"/>
</dbReference>
<keyword evidence="4" id="KW-0677">Repeat</keyword>
<feature type="repeat" description="PPR" evidence="6">
    <location>
        <begin position="313"/>
        <end position="347"/>
    </location>
</feature>
<dbReference type="PANTHER" id="PTHR47447:SF17">
    <property type="entry name" value="OS12G0638900 PROTEIN"/>
    <property type="match status" value="1"/>
</dbReference>
<feature type="repeat" description="PPR" evidence="6">
    <location>
        <begin position="420"/>
        <end position="454"/>
    </location>
</feature>
<evidence type="ECO:0008006" key="9">
    <source>
        <dbReference type="Google" id="ProtNLM"/>
    </source>
</evidence>
<evidence type="ECO:0000313" key="8">
    <source>
        <dbReference type="EMBL" id="CAE4638637.1"/>
    </source>
</evidence>
<dbReference type="PROSITE" id="PS51682">
    <property type="entry name" value="SAM_OMT_I"/>
    <property type="match status" value="1"/>
</dbReference>
<comment type="similarity">
    <text evidence="5">Belongs to the class I-like SAM-binding methyltransferase superfamily. Cation-dependent O-methyltransferase family.</text>
</comment>
<feature type="compositionally biased region" description="Basic and acidic residues" evidence="7">
    <location>
        <begin position="8"/>
        <end position="23"/>
    </location>
</feature>
<dbReference type="Pfam" id="PF01535">
    <property type="entry name" value="PPR"/>
    <property type="match status" value="1"/>
</dbReference>
<dbReference type="PANTHER" id="PTHR47447">
    <property type="entry name" value="OS03G0856100 PROTEIN"/>
    <property type="match status" value="1"/>
</dbReference>
<evidence type="ECO:0000256" key="6">
    <source>
        <dbReference type="PROSITE-ProRule" id="PRU00708"/>
    </source>
</evidence>
<keyword evidence="1" id="KW-0489">Methyltransferase</keyword>
<dbReference type="InterPro" id="IPR011990">
    <property type="entry name" value="TPR-like_helical_dom_sf"/>
</dbReference>
<dbReference type="EMBL" id="HBNR01066438">
    <property type="protein sequence ID" value="CAE4638637.1"/>
    <property type="molecule type" value="Transcribed_RNA"/>
</dbReference>
<organism evidence="8">
    <name type="scientific">Alexandrium monilatum</name>
    <dbReference type="NCBI Taxonomy" id="311494"/>
    <lineage>
        <taxon>Eukaryota</taxon>
        <taxon>Sar</taxon>
        <taxon>Alveolata</taxon>
        <taxon>Dinophyceae</taxon>
        <taxon>Gonyaulacales</taxon>
        <taxon>Pyrocystaceae</taxon>
        <taxon>Alexandrium</taxon>
    </lineage>
</organism>
<dbReference type="GO" id="GO:0008171">
    <property type="term" value="F:O-methyltransferase activity"/>
    <property type="evidence" value="ECO:0007669"/>
    <property type="project" value="InterPro"/>
</dbReference>
<dbReference type="InterPro" id="IPR002935">
    <property type="entry name" value="SAM_O-MeTrfase"/>
</dbReference>
<gene>
    <name evidence="8" type="ORF">AMON00008_LOCUS46935</name>
</gene>
<dbReference type="Gene3D" id="3.40.50.150">
    <property type="entry name" value="Vaccinia Virus protein VP39"/>
    <property type="match status" value="1"/>
</dbReference>
<dbReference type="PROSITE" id="PS51375">
    <property type="entry name" value="PPR"/>
    <property type="match status" value="7"/>
</dbReference>
<evidence type="ECO:0000256" key="3">
    <source>
        <dbReference type="ARBA" id="ARBA00022691"/>
    </source>
</evidence>
<evidence type="ECO:0000256" key="4">
    <source>
        <dbReference type="ARBA" id="ARBA00022737"/>
    </source>
</evidence>
<feature type="repeat" description="PPR" evidence="6">
    <location>
        <begin position="208"/>
        <end position="242"/>
    </location>
</feature>
<accession>A0A7S4S9D7</accession>
<protein>
    <recommendedName>
        <fullName evidence="9">Catechol O-methyltransferase</fullName>
    </recommendedName>
</protein>
<dbReference type="InterPro" id="IPR029063">
    <property type="entry name" value="SAM-dependent_MTases_sf"/>
</dbReference>
<proteinExistence type="inferred from homology"/>
<dbReference type="Pfam" id="PF13812">
    <property type="entry name" value="PPR_3"/>
    <property type="match status" value="3"/>
</dbReference>
<dbReference type="InterPro" id="IPR002885">
    <property type="entry name" value="PPR_rpt"/>
</dbReference>
<dbReference type="SUPFAM" id="SSF53335">
    <property type="entry name" value="S-adenosyl-L-methionine-dependent methyltransferases"/>
    <property type="match status" value="1"/>
</dbReference>
<feature type="repeat" description="PPR" evidence="6">
    <location>
        <begin position="278"/>
        <end position="312"/>
    </location>
</feature>
<sequence>MLGLQVRAPREPRERPPRRDRPPRTPGASAIVNTDAGKLWALLRDRSTKAKDFEAIVAALRQRHLVQEPKEFTLIISSCGRQGRWRDAVSWLQEMQLRQMEPNAYAYSAAIHACVRGQRGTLALSLFEKMRVLKLPQDAITYCSAITACQQGIRWQQALSLLDEMQTDEVQVNTIHCNAAISACSGSDRWPEAISLLERMRTGALETDVITFSAVISACETGGKWQPALQLLSEMLGLSIQSDVVSCSAVISACGKGEAWQWALALLGSMKREGPRPSDVSYGAAISACETAARWEWSLELLQDMQRQGIALTVVTCSAAISACAQCFKWEWALELFDEMLRRKLTPNRITYGAAIFACEAKWEVALGLLRRAEREDKWKVLGITYTTVISSCSRGGRWDLACILLEDQQRAEGEEGRLGLISYSAVLRACERSGKAEQVLQILREMVHKGIEPDIGTYNVAISACSAGGLWDQMLMLMNIMVKNRMTPNKDTYITSIMETEQRGTGGMDVLLGGSSGTVSPMAGSPSDDSATAASLRMIEDLHNHQLARLLQTSFDAARTMFPLPQKDLAPLVRLDLSSPYAKELRVFQQILAFAVPSNPGSICVQVEDFNKEVLANSDVWSKIAGGMKTELLTAALRSSPSHRPVLEIGTYIGYSALEMAIALPEARITTVEVDPVHVAVARGVISFAGLADRVKVLTGHCQRLLPRLAQPSHGQALPRFGMVFMDRWGSQYHEDLAVLEQYRGLLARGAVIVADNIRRTGAPLFLWRVAAQGPFRSHLARVCEFASGPLDEDWMSVSVYRGRAAASLGADKWREVPSDLEQLHQQCERNREISLTSDRKSTPAKQRHFAIEMERRLAAFGIVVDCTGL</sequence>
<evidence type="ECO:0000256" key="2">
    <source>
        <dbReference type="ARBA" id="ARBA00022679"/>
    </source>
</evidence>
<evidence type="ECO:0000256" key="7">
    <source>
        <dbReference type="SAM" id="MobiDB-lite"/>
    </source>
</evidence>
<dbReference type="Gene3D" id="1.25.40.10">
    <property type="entry name" value="Tetratricopeptide repeat domain"/>
    <property type="match status" value="4"/>
</dbReference>
<feature type="repeat" description="PPR" evidence="6">
    <location>
        <begin position="455"/>
        <end position="489"/>
    </location>
</feature>
<dbReference type="NCBIfam" id="TIGR00756">
    <property type="entry name" value="PPR"/>
    <property type="match status" value="4"/>
</dbReference>
<feature type="repeat" description="PPR" evidence="6">
    <location>
        <begin position="243"/>
        <end position="277"/>
    </location>
</feature>
<evidence type="ECO:0000256" key="5">
    <source>
        <dbReference type="ARBA" id="ARBA00023453"/>
    </source>
</evidence>
<dbReference type="AlphaFoldDB" id="A0A7S4S9D7"/>
<feature type="region of interest" description="Disordered" evidence="7">
    <location>
        <begin position="1"/>
        <end position="30"/>
    </location>
</feature>
<name>A0A7S4S9D7_9DINO</name>
<reference evidence="8" key="1">
    <citation type="submission" date="2021-01" db="EMBL/GenBank/DDBJ databases">
        <authorList>
            <person name="Corre E."/>
            <person name="Pelletier E."/>
            <person name="Niang G."/>
            <person name="Scheremetjew M."/>
            <person name="Finn R."/>
            <person name="Kale V."/>
            <person name="Holt S."/>
            <person name="Cochrane G."/>
            <person name="Meng A."/>
            <person name="Brown T."/>
            <person name="Cohen L."/>
        </authorList>
    </citation>
    <scope>NUCLEOTIDE SEQUENCE</scope>
    <source>
        <strain evidence="8">CCMP3105</strain>
    </source>
</reference>
<dbReference type="Pfam" id="PF13041">
    <property type="entry name" value="PPR_2"/>
    <property type="match status" value="2"/>
</dbReference>
<evidence type="ECO:0000256" key="1">
    <source>
        <dbReference type="ARBA" id="ARBA00022603"/>
    </source>
</evidence>
<dbReference type="CDD" id="cd02440">
    <property type="entry name" value="AdoMet_MTases"/>
    <property type="match status" value="1"/>
</dbReference>